<comment type="similarity">
    <text evidence="1">Belongs to the sigma-70 factor family. ECF subfamily.</text>
</comment>
<organism evidence="7 8">
    <name type="scientific">Butyricimonas paravirosa</name>
    <dbReference type="NCBI Taxonomy" id="1472417"/>
    <lineage>
        <taxon>Bacteria</taxon>
        <taxon>Pseudomonadati</taxon>
        <taxon>Bacteroidota</taxon>
        <taxon>Bacteroidia</taxon>
        <taxon>Bacteroidales</taxon>
        <taxon>Odoribacteraceae</taxon>
        <taxon>Butyricimonas</taxon>
    </lineage>
</organism>
<dbReference type="PANTHER" id="PTHR43133">
    <property type="entry name" value="RNA POLYMERASE ECF-TYPE SIGMA FACTO"/>
    <property type="match status" value="1"/>
</dbReference>
<evidence type="ECO:0000256" key="2">
    <source>
        <dbReference type="ARBA" id="ARBA00023015"/>
    </source>
</evidence>
<evidence type="ECO:0000259" key="5">
    <source>
        <dbReference type="Pfam" id="PF04542"/>
    </source>
</evidence>
<dbReference type="SUPFAM" id="SSF88946">
    <property type="entry name" value="Sigma2 domain of RNA polymerase sigma factors"/>
    <property type="match status" value="1"/>
</dbReference>
<dbReference type="InterPro" id="IPR000792">
    <property type="entry name" value="Tscrpt_reg_LuxR_C"/>
</dbReference>
<sequence>MEESMLDQDVLLDLLARKDNRAYQYLYQCYYVALKALANYYVKDNDVAEDLVQDVFISLLESDYKFKTENDIKYFLYSSLKNRCISHSRKQKVRDKYYRDVVSSQNEEEHFWDKVLEEDVYARLMAAIETLPPQCKLVMMMTLDGLKASEIAERLHISVDTVKDHKSNGKKKLTAQLKDAELLCLIGFLWL</sequence>
<evidence type="ECO:0000313" key="8">
    <source>
        <dbReference type="Proteomes" id="UP001302374"/>
    </source>
</evidence>
<dbReference type="EMBL" id="CP043839">
    <property type="protein sequence ID" value="WOF12560.1"/>
    <property type="molecule type" value="Genomic_DNA"/>
</dbReference>
<dbReference type="InterPro" id="IPR036388">
    <property type="entry name" value="WH-like_DNA-bd_sf"/>
</dbReference>
<proteinExistence type="inferred from homology"/>
<dbReference type="Proteomes" id="UP001302374">
    <property type="component" value="Chromosome"/>
</dbReference>
<feature type="domain" description="RNA polymerase sigma factor 70 region 4 type 2" evidence="6">
    <location>
        <begin position="123"/>
        <end position="173"/>
    </location>
</feature>
<dbReference type="Gene3D" id="1.10.10.10">
    <property type="entry name" value="Winged helix-like DNA-binding domain superfamily/Winged helix DNA-binding domain"/>
    <property type="match status" value="1"/>
</dbReference>
<evidence type="ECO:0000256" key="1">
    <source>
        <dbReference type="ARBA" id="ARBA00010641"/>
    </source>
</evidence>
<dbReference type="InterPro" id="IPR013325">
    <property type="entry name" value="RNA_pol_sigma_r2"/>
</dbReference>
<evidence type="ECO:0000256" key="4">
    <source>
        <dbReference type="ARBA" id="ARBA00023163"/>
    </source>
</evidence>
<keyword evidence="4" id="KW-0804">Transcription</keyword>
<dbReference type="NCBIfam" id="TIGR02937">
    <property type="entry name" value="sigma70-ECF"/>
    <property type="match status" value="1"/>
</dbReference>
<dbReference type="Gene3D" id="1.10.1740.10">
    <property type="match status" value="1"/>
</dbReference>
<dbReference type="InterPro" id="IPR014327">
    <property type="entry name" value="RNA_pol_sigma70_bacteroid"/>
</dbReference>
<keyword evidence="3" id="KW-0731">Sigma factor</keyword>
<dbReference type="NCBIfam" id="TIGR02985">
    <property type="entry name" value="Sig70_bacteroi1"/>
    <property type="match status" value="1"/>
</dbReference>
<dbReference type="InterPro" id="IPR007627">
    <property type="entry name" value="RNA_pol_sigma70_r2"/>
</dbReference>
<reference evidence="7 8" key="1">
    <citation type="submission" date="2019-09" db="EMBL/GenBank/DDBJ databases">
        <title>Butyricimonas paravirosa DSM 105722 (=214-4 = JCM 18677 = CCUG 65563).</title>
        <authorList>
            <person name="Le Roy T."/>
            <person name="Cani P.D."/>
        </authorList>
    </citation>
    <scope>NUCLEOTIDE SEQUENCE [LARGE SCALE GENOMIC DNA]</scope>
    <source>
        <strain evidence="7 8">DSM 105722</strain>
    </source>
</reference>
<dbReference type="InterPro" id="IPR039425">
    <property type="entry name" value="RNA_pol_sigma-70-like"/>
</dbReference>
<gene>
    <name evidence="7" type="ORF">F1644_09925</name>
</gene>
<keyword evidence="8" id="KW-1185">Reference proteome</keyword>
<dbReference type="PANTHER" id="PTHR43133:SF46">
    <property type="entry name" value="RNA POLYMERASE SIGMA-70 FACTOR ECF SUBFAMILY"/>
    <property type="match status" value="1"/>
</dbReference>
<evidence type="ECO:0000259" key="6">
    <source>
        <dbReference type="Pfam" id="PF08281"/>
    </source>
</evidence>
<name>A0ABZ0FVK0_9BACT</name>
<dbReference type="InterPro" id="IPR013249">
    <property type="entry name" value="RNA_pol_sigma70_r4_t2"/>
</dbReference>
<dbReference type="PRINTS" id="PR00038">
    <property type="entry name" value="HTHLUXR"/>
</dbReference>
<protein>
    <submittedName>
        <fullName evidence="7">RNA polymerase sigma-70 factor</fullName>
    </submittedName>
</protein>
<dbReference type="SUPFAM" id="SSF88659">
    <property type="entry name" value="Sigma3 and sigma4 domains of RNA polymerase sigma factors"/>
    <property type="match status" value="1"/>
</dbReference>
<dbReference type="InterPro" id="IPR014284">
    <property type="entry name" value="RNA_pol_sigma-70_dom"/>
</dbReference>
<dbReference type="InterPro" id="IPR013324">
    <property type="entry name" value="RNA_pol_sigma_r3/r4-like"/>
</dbReference>
<evidence type="ECO:0000256" key="3">
    <source>
        <dbReference type="ARBA" id="ARBA00023082"/>
    </source>
</evidence>
<evidence type="ECO:0000313" key="7">
    <source>
        <dbReference type="EMBL" id="WOF12560.1"/>
    </source>
</evidence>
<dbReference type="Pfam" id="PF08281">
    <property type="entry name" value="Sigma70_r4_2"/>
    <property type="match status" value="1"/>
</dbReference>
<accession>A0ABZ0FVK0</accession>
<keyword evidence="2" id="KW-0805">Transcription regulation</keyword>
<feature type="domain" description="RNA polymerase sigma-70 region 2" evidence="5">
    <location>
        <begin position="26"/>
        <end position="92"/>
    </location>
</feature>
<dbReference type="Pfam" id="PF04542">
    <property type="entry name" value="Sigma70_r2"/>
    <property type="match status" value="1"/>
</dbReference>